<reference evidence="1" key="1">
    <citation type="submission" date="2020-03" db="EMBL/GenBank/DDBJ databases">
        <title>The deep terrestrial virosphere.</title>
        <authorList>
            <person name="Holmfeldt K."/>
            <person name="Nilsson E."/>
            <person name="Simone D."/>
            <person name="Lopez-Fernandez M."/>
            <person name="Wu X."/>
            <person name="de Brujin I."/>
            <person name="Lundin D."/>
            <person name="Andersson A."/>
            <person name="Bertilsson S."/>
            <person name="Dopson M."/>
        </authorList>
    </citation>
    <scope>NUCLEOTIDE SEQUENCE</scope>
    <source>
        <strain evidence="3">MM171A00166</strain>
        <strain evidence="5">MM415A00140</strain>
        <strain evidence="2">MM415B00227</strain>
        <strain evidence="1">TM448A00134</strain>
        <strain evidence="4">TM448B00166</strain>
    </source>
</reference>
<dbReference type="EMBL" id="MT145197">
    <property type="protein sequence ID" value="QJI05276.1"/>
    <property type="molecule type" value="Genomic_DNA"/>
</dbReference>
<dbReference type="EMBL" id="MT141570">
    <property type="protein sequence ID" value="QJA67388.1"/>
    <property type="molecule type" value="Genomic_DNA"/>
</dbReference>
<evidence type="ECO:0000313" key="2">
    <source>
        <dbReference type="EMBL" id="QJA67388.1"/>
    </source>
</evidence>
<proteinExistence type="predicted"/>
<accession>A0A6H1ZA08</accession>
<evidence type="ECO:0000313" key="4">
    <source>
        <dbReference type="EMBL" id="QJH93990.1"/>
    </source>
</evidence>
<dbReference type="EMBL" id="MT144594">
    <property type="protein sequence ID" value="QJH93990.1"/>
    <property type="molecule type" value="Genomic_DNA"/>
</dbReference>
<organism evidence="1">
    <name type="scientific">viral metagenome</name>
    <dbReference type="NCBI Taxonomy" id="1070528"/>
    <lineage>
        <taxon>unclassified sequences</taxon>
        <taxon>metagenomes</taxon>
        <taxon>organismal metagenomes</taxon>
    </lineage>
</organism>
<name>A0A6H1ZA08_9ZZZZ</name>
<evidence type="ECO:0000313" key="5">
    <source>
        <dbReference type="EMBL" id="QJI05276.1"/>
    </source>
</evidence>
<gene>
    <name evidence="3" type="ORF">MM171A00166_0003</name>
    <name evidence="5" type="ORF">MM415A00140_0026</name>
    <name evidence="2" type="ORF">MM415B00227_0050</name>
    <name evidence="1" type="ORF">TM448A00134_0067</name>
    <name evidence="4" type="ORF">TM448B00166_0034</name>
</gene>
<dbReference type="EMBL" id="MT143701">
    <property type="protein sequence ID" value="QJB00760.1"/>
    <property type="molecule type" value="Genomic_DNA"/>
</dbReference>
<sequence>MSEVNAKSIARLAYGYELMFQQLCHIAGTSGGSTSWYTGKGQEVTARIDPLWKLTEESNAHKPGDCLSQHEKFADWAASTEKRAEALEHWRQEVGKLHSQVSAKADEVERLRDALLTVLASLVATTSIIIRAEDEECKPSKAVASDAMLAQMLKDYDAATIKGRSALKETARA</sequence>
<dbReference type="EMBL" id="MT143979">
    <property type="protein sequence ID" value="QJA44733.1"/>
    <property type="molecule type" value="Genomic_DNA"/>
</dbReference>
<evidence type="ECO:0000313" key="1">
    <source>
        <dbReference type="EMBL" id="QJA44733.1"/>
    </source>
</evidence>
<evidence type="ECO:0000313" key="3">
    <source>
        <dbReference type="EMBL" id="QJB00760.1"/>
    </source>
</evidence>
<dbReference type="AlphaFoldDB" id="A0A6H1ZA08"/>
<protein>
    <submittedName>
        <fullName evidence="1">Uncharacterized protein</fullName>
    </submittedName>
</protein>